<comment type="subcellular location">
    <subcellularLocation>
        <location evidence="1">Fimbrium</location>
    </subcellularLocation>
</comment>
<evidence type="ECO:0000256" key="1">
    <source>
        <dbReference type="ARBA" id="ARBA00004561"/>
    </source>
</evidence>
<dbReference type="GO" id="GO:0009289">
    <property type="term" value="C:pilus"/>
    <property type="evidence" value="ECO:0007669"/>
    <property type="project" value="UniProtKB-SubCell"/>
</dbReference>
<dbReference type="GO" id="GO:0043709">
    <property type="term" value="P:cell adhesion involved in single-species biofilm formation"/>
    <property type="evidence" value="ECO:0007669"/>
    <property type="project" value="TreeGrafter"/>
</dbReference>
<reference evidence="7 8" key="1">
    <citation type="submission" date="2017-12" db="EMBL/GenBank/DDBJ databases">
        <title>Characterization of six clinical isolates of Enterochimera gen. nov., a novel genus of the Yersiniaciae family and the three species Enterochimera arupensis sp. nov., Enterochimera coloradensis sp. nov, and Enterochimera californica sp. nov.</title>
        <authorList>
            <person name="Rossi A."/>
            <person name="Fisher M."/>
        </authorList>
    </citation>
    <scope>NUCLEOTIDE SEQUENCE [LARGE SCALE GENOMIC DNA]</scope>
    <source>
        <strain evidence="7 8">2016Iso1</strain>
    </source>
</reference>
<dbReference type="RefSeq" id="WP_101834210.1">
    <property type="nucleotide sequence ID" value="NZ_PJZK01000004.1"/>
</dbReference>
<sequence length="354" mass="37957">MKRFTYRACVMALLPLLPAAAWAGRECNFKSSGTFVLLTGTITPLPITGTVTEPKLLRKNMLAYDGDGIVSGCSTGPDGQNLHARSNLQDVKGLPGVDGVQFKTNIPGIVYNVHMMPNTTSEVDGYLPPQSEWKTVVYMPGEMDSENGKLDGEKWRVYIDIYQDADYRGNNGISRVQPLYTTKLGDYRLGDTSGQPVITLNIEKGSFAIPISAPTCTSAVADVSNSTIDFGDVDINDLGGGRVPAKPFSITLSGCSLVNSVTAKLTTLFASEDGNMMANAWMGQPGYAEGLGVQIRDVNNNTLRPNDLNSSSVINGLEMAGTVKLNYTAELRADGKARKAGPFQATGVFTLSYQ</sequence>
<keyword evidence="3 5" id="KW-0732">Signal</keyword>
<feature type="chain" id="PRO_5014904773" description="Fimbrial-type adhesion domain-containing protein" evidence="5">
    <location>
        <begin position="24"/>
        <end position="354"/>
    </location>
</feature>
<feature type="signal peptide" evidence="5">
    <location>
        <begin position="1"/>
        <end position="23"/>
    </location>
</feature>
<dbReference type="InterPro" id="IPR000259">
    <property type="entry name" value="Adhesion_dom_fimbrial"/>
</dbReference>
<dbReference type="Proteomes" id="UP000234626">
    <property type="component" value="Unassembled WGS sequence"/>
</dbReference>
<dbReference type="InterPro" id="IPR008966">
    <property type="entry name" value="Adhesion_dom_sf"/>
</dbReference>
<dbReference type="Gene3D" id="2.60.40.1090">
    <property type="entry name" value="Fimbrial-type adhesion domain"/>
    <property type="match status" value="1"/>
</dbReference>
<dbReference type="AlphaFoldDB" id="A0A2N5EQ93"/>
<feature type="domain" description="Fimbrial-type adhesion" evidence="6">
    <location>
        <begin position="212"/>
        <end position="354"/>
    </location>
</feature>
<dbReference type="Pfam" id="PF00419">
    <property type="entry name" value="Fimbrial"/>
    <property type="match status" value="1"/>
</dbReference>
<keyword evidence="8" id="KW-1185">Reference proteome</keyword>
<evidence type="ECO:0000259" key="6">
    <source>
        <dbReference type="Pfam" id="PF00419"/>
    </source>
</evidence>
<keyword evidence="4" id="KW-0281">Fimbrium</keyword>
<comment type="caution">
    <text evidence="7">The sequence shown here is derived from an EMBL/GenBank/DDBJ whole genome shotgun (WGS) entry which is preliminary data.</text>
</comment>
<gene>
    <name evidence="7" type="ORF">CYR34_05745</name>
</gene>
<proteinExistence type="inferred from homology"/>
<accession>A0A2N5EQ93</accession>
<protein>
    <recommendedName>
        <fullName evidence="6">Fimbrial-type adhesion domain-containing protein</fullName>
    </recommendedName>
</protein>
<dbReference type="InterPro" id="IPR036937">
    <property type="entry name" value="Adhesion_dom_fimbrial_sf"/>
</dbReference>
<evidence type="ECO:0000256" key="5">
    <source>
        <dbReference type="SAM" id="SignalP"/>
    </source>
</evidence>
<evidence type="ECO:0000313" key="8">
    <source>
        <dbReference type="Proteomes" id="UP000234626"/>
    </source>
</evidence>
<evidence type="ECO:0000256" key="3">
    <source>
        <dbReference type="ARBA" id="ARBA00022729"/>
    </source>
</evidence>
<dbReference type="EMBL" id="PJZK01000004">
    <property type="protein sequence ID" value="PLR51768.1"/>
    <property type="molecule type" value="Genomic_DNA"/>
</dbReference>
<evidence type="ECO:0000313" key="7">
    <source>
        <dbReference type="EMBL" id="PLR51768.1"/>
    </source>
</evidence>
<dbReference type="PANTHER" id="PTHR33420:SF12">
    <property type="entry name" value="FIMBRIN-LIKE PROTEIN FIMI-RELATED"/>
    <property type="match status" value="1"/>
</dbReference>
<evidence type="ECO:0000256" key="4">
    <source>
        <dbReference type="ARBA" id="ARBA00023263"/>
    </source>
</evidence>
<dbReference type="OrthoDB" id="6504508at2"/>
<comment type="similarity">
    <text evidence="2">Belongs to the fimbrial protein family.</text>
</comment>
<name>A0A2N5EQ93_9GAMM</name>
<dbReference type="InterPro" id="IPR050263">
    <property type="entry name" value="Bact_Fimbrial_Adh_Pro"/>
</dbReference>
<dbReference type="SUPFAM" id="SSF49401">
    <property type="entry name" value="Bacterial adhesins"/>
    <property type="match status" value="1"/>
</dbReference>
<organism evidence="7 8">
    <name type="scientific">Chimaeribacter arupi</name>
    <dbReference type="NCBI Taxonomy" id="2060066"/>
    <lineage>
        <taxon>Bacteria</taxon>
        <taxon>Pseudomonadati</taxon>
        <taxon>Pseudomonadota</taxon>
        <taxon>Gammaproteobacteria</taxon>
        <taxon>Enterobacterales</taxon>
        <taxon>Yersiniaceae</taxon>
        <taxon>Chimaeribacter</taxon>
    </lineage>
</organism>
<evidence type="ECO:0000256" key="2">
    <source>
        <dbReference type="ARBA" id="ARBA00006671"/>
    </source>
</evidence>
<dbReference type="PANTHER" id="PTHR33420">
    <property type="entry name" value="FIMBRIAL SUBUNIT ELFA-RELATED"/>
    <property type="match status" value="1"/>
</dbReference>